<name>A0A080N4S3_9BIFI</name>
<dbReference type="Pfam" id="PF09588">
    <property type="entry name" value="YqaJ"/>
    <property type="match status" value="1"/>
</dbReference>
<dbReference type="RefSeq" id="WP_052377497.1">
    <property type="nucleotide sequence ID" value="NZ_ATLK01000001.1"/>
</dbReference>
<dbReference type="PANTHER" id="PTHR46609">
    <property type="entry name" value="EXONUCLEASE, PHAGE-TYPE/RECB, C-TERMINAL DOMAIN-CONTAINING PROTEIN"/>
    <property type="match status" value="1"/>
</dbReference>
<dbReference type="OrthoDB" id="3197230at2"/>
<keyword evidence="2" id="KW-0255">Endonuclease</keyword>
<keyword evidence="2" id="KW-0378">Hydrolase</keyword>
<evidence type="ECO:0000259" key="1">
    <source>
        <dbReference type="Pfam" id="PF09588"/>
    </source>
</evidence>
<dbReference type="GO" id="GO:0004519">
    <property type="term" value="F:endonuclease activity"/>
    <property type="evidence" value="ECO:0007669"/>
    <property type="project" value="UniProtKB-KW"/>
</dbReference>
<dbReference type="NCBIfam" id="TIGR03033">
    <property type="entry name" value="phage_rel_nuc"/>
    <property type="match status" value="1"/>
</dbReference>
<keyword evidence="3" id="KW-1185">Reference proteome</keyword>
<dbReference type="eggNOG" id="COG5377">
    <property type="taxonomic scope" value="Bacteria"/>
</dbReference>
<evidence type="ECO:0000313" key="2">
    <source>
        <dbReference type="EMBL" id="KFF31670.1"/>
    </source>
</evidence>
<dbReference type="EMBL" id="ATLK01000001">
    <property type="protein sequence ID" value="KFF31670.1"/>
    <property type="molecule type" value="Genomic_DNA"/>
</dbReference>
<dbReference type="Gene3D" id="3.90.320.10">
    <property type="match status" value="1"/>
</dbReference>
<feature type="domain" description="YqaJ viral recombinase" evidence="1">
    <location>
        <begin position="28"/>
        <end position="172"/>
    </location>
</feature>
<dbReference type="Proteomes" id="UP000028730">
    <property type="component" value="Unassembled WGS sequence"/>
</dbReference>
<proteinExistence type="predicted"/>
<sequence>MDHRILTSNRTYEVTRFKGRTKTEREGKWLAHRNDGVGGSDMAAIMGLSPYKSPYALWLERTGRSDPEDLSGKWAIQRGNVLEGELRKRFRREHPELTVVGGTDMSLRSVAHPCMQASLDGYIWDPASKSYGVLEIKTANAYRAKDWQADDGSLHAPAYYLAQVTHYMAVTGWTWGVFYADLGSGEPVEVRFERDEQDVAAVIKAAEEFWGYVQRDEPPELTGSDVDDVYPQDDGQIEQTDDEVFRRACDEYLSRSKELSKAKTARDEVAATIKTLIGEHQGLCNDMYKATYKTSHHAQTVRKAYDSRTLRITTINQ</sequence>
<dbReference type="SUPFAM" id="SSF52980">
    <property type="entry name" value="Restriction endonuclease-like"/>
    <property type="match status" value="1"/>
</dbReference>
<dbReference type="PANTHER" id="PTHR46609:SF6">
    <property type="entry name" value="EXONUCLEASE, PHAGE-TYPE_RECB, C-TERMINAL DOMAIN-CONTAINING PROTEIN-RELATED"/>
    <property type="match status" value="1"/>
</dbReference>
<organism evidence="2 3">
    <name type="scientific">Bifidobacterium bombi DSM 19703</name>
    <dbReference type="NCBI Taxonomy" id="1341695"/>
    <lineage>
        <taxon>Bacteria</taxon>
        <taxon>Bacillati</taxon>
        <taxon>Actinomycetota</taxon>
        <taxon>Actinomycetes</taxon>
        <taxon>Bifidobacteriales</taxon>
        <taxon>Bifidobacteriaceae</taxon>
        <taxon>Bifidobacterium</taxon>
    </lineage>
</organism>
<gene>
    <name evidence="2" type="ORF">BBOMB_1057</name>
</gene>
<dbReference type="InterPro" id="IPR011604">
    <property type="entry name" value="PDDEXK-like_dom_sf"/>
</dbReference>
<dbReference type="STRING" id="1341695.BBOMB_1057"/>
<dbReference type="InterPro" id="IPR017482">
    <property type="entry name" value="Lambda-type_endonuclease"/>
</dbReference>
<reference evidence="2 3" key="1">
    <citation type="journal article" date="2014" name="Appl. Environ. Microbiol.">
        <title>Genomic encyclopedia of type strains of the genus Bifidobacterium.</title>
        <authorList>
            <person name="Milani C."/>
            <person name="Lugli G.A."/>
            <person name="Duranti S."/>
            <person name="Turroni F."/>
            <person name="Bottacini F."/>
            <person name="Mangifesta M."/>
            <person name="Sanchez B."/>
            <person name="Viappiani A."/>
            <person name="Mancabelli L."/>
            <person name="Taminiau B."/>
            <person name="Delcenserie V."/>
            <person name="Barrangou R."/>
            <person name="Margolles A."/>
            <person name="van Sinderen D."/>
            <person name="Ventura M."/>
        </authorList>
    </citation>
    <scope>NUCLEOTIDE SEQUENCE [LARGE SCALE GENOMIC DNA]</scope>
    <source>
        <strain evidence="2 3">DSM 19703</strain>
    </source>
</reference>
<keyword evidence="2" id="KW-0540">Nuclease</keyword>
<dbReference type="InterPro" id="IPR011335">
    <property type="entry name" value="Restrct_endonuc-II-like"/>
</dbReference>
<dbReference type="InterPro" id="IPR019080">
    <property type="entry name" value="YqaJ_viral_recombinase"/>
</dbReference>
<dbReference type="AlphaFoldDB" id="A0A080N4S3"/>
<comment type="caution">
    <text evidence="2">The sequence shown here is derived from an EMBL/GenBank/DDBJ whole genome shotgun (WGS) entry which is preliminary data.</text>
</comment>
<accession>A0A080N4S3</accession>
<evidence type="ECO:0000313" key="3">
    <source>
        <dbReference type="Proteomes" id="UP000028730"/>
    </source>
</evidence>
<dbReference type="InterPro" id="IPR051703">
    <property type="entry name" value="NF-kappa-B_Signaling_Reg"/>
</dbReference>
<protein>
    <submittedName>
        <fullName evidence="2">Phage-type endonuclease, YqaJ family protein</fullName>
    </submittedName>
</protein>